<sequence>MIMCALLSSCAQTTKTNTGAPAPDQKPNLIDQELRSNSQQLLDEIRSLADLRRNSQESMIANTGNGRNKISAKFSGLDKNIGKFDCNCDLKVALQAIAVNLNWEMNRVYEVGRKPAMGVPVEVKLREQPLALALEQIDVQVGHFVDIRIDPNFKTILISYKTLSTSREAHK</sequence>
<dbReference type="InterPro" id="IPR031817">
    <property type="entry name" value="DotD"/>
</dbReference>
<gene>
    <name evidence="1" type="ORF">VIBNISOn1_190028</name>
</gene>
<dbReference type="AlphaFoldDB" id="A0AAV2VQ42"/>
<protein>
    <submittedName>
        <fullName evidence="1">Lipoprotein</fullName>
    </submittedName>
</protein>
<accession>A0AAV2VQ42</accession>
<comment type="caution">
    <text evidence="1">The sequence shown here is derived from an EMBL/GenBank/DDBJ whole genome shotgun (WGS) entry which is preliminary data.</text>
</comment>
<dbReference type="Proteomes" id="UP000018211">
    <property type="component" value="Unassembled WGS sequence"/>
</dbReference>
<organism evidence="1 2">
    <name type="scientific">Vibrio nigripulchritudo SOn1</name>
    <dbReference type="NCBI Taxonomy" id="1238450"/>
    <lineage>
        <taxon>Bacteria</taxon>
        <taxon>Pseudomonadati</taxon>
        <taxon>Pseudomonadota</taxon>
        <taxon>Gammaproteobacteria</taxon>
        <taxon>Vibrionales</taxon>
        <taxon>Vibrionaceae</taxon>
        <taxon>Vibrio</taxon>
    </lineage>
</organism>
<evidence type="ECO:0000313" key="2">
    <source>
        <dbReference type="Proteomes" id="UP000018211"/>
    </source>
</evidence>
<name>A0AAV2VQ42_9VIBR</name>
<dbReference type="Gene3D" id="3.55.50.60">
    <property type="entry name" value="DotD protein"/>
    <property type="match status" value="1"/>
</dbReference>
<dbReference type="EMBL" id="CAOF01000101">
    <property type="protein sequence ID" value="CCO46809.1"/>
    <property type="molecule type" value="Genomic_DNA"/>
</dbReference>
<keyword evidence="1" id="KW-0449">Lipoprotein</keyword>
<dbReference type="InterPro" id="IPR038140">
    <property type="entry name" value="DotD_sf"/>
</dbReference>
<evidence type="ECO:0000313" key="1">
    <source>
        <dbReference type="EMBL" id="CCO46809.1"/>
    </source>
</evidence>
<proteinExistence type="predicted"/>
<dbReference type="Pfam" id="PF16816">
    <property type="entry name" value="DotD"/>
    <property type="match status" value="1"/>
</dbReference>
<reference evidence="1 2" key="1">
    <citation type="journal article" date="2013" name="ISME J.">
        <title>Comparative genomics of pathogenic lineages of Vibrio nigripulchritudo identifies virulence-associated traits.</title>
        <authorList>
            <person name="Goudenege D."/>
            <person name="Labreuche Y."/>
            <person name="Krin E."/>
            <person name="Ansquer D."/>
            <person name="Mangenot S."/>
            <person name="Calteau A."/>
            <person name="Medigue C."/>
            <person name="Mazel D."/>
            <person name="Polz M.F."/>
            <person name="Le Roux F."/>
        </authorList>
    </citation>
    <scope>NUCLEOTIDE SEQUENCE [LARGE SCALE GENOMIC DNA]</scope>
    <source>
        <strain evidence="1 2">SOn1</strain>
    </source>
</reference>